<keyword evidence="2" id="KW-1185">Reference proteome</keyword>
<organism evidence="1 2">
    <name type="scientific">Sporolactobacillus laevolacticus DSM 442</name>
    <dbReference type="NCBI Taxonomy" id="1395513"/>
    <lineage>
        <taxon>Bacteria</taxon>
        <taxon>Bacillati</taxon>
        <taxon>Bacillota</taxon>
        <taxon>Bacilli</taxon>
        <taxon>Bacillales</taxon>
        <taxon>Sporolactobacillaceae</taxon>
        <taxon>Sporolactobacillus</taxon>
    </lineage>
</organism>
<dbReference type="PATRIC" id="fig|1395513.3.peg.1745"/>
<dbReference type="AlphaFoldDB" id="V6IXV7"/>
<name>V6IXV7_9BACL</name>
<dbReference type="STRING" id="1395513.P343_08615"/>
<reference evidence="1 2" key="1">
    <citation type="journal article" date="2013" name="Genome Announc.">
        <title>Genome Sequence of Sporolactobacillus laevolacticus DSM442, an Efficient Polymer-Grade D-Lactate Producer from Agricultural Waste Cottonseed as a Nitrogen Source.</title>
        <authorList>
            <person name="Wang H."/>
            <person name="Wang L."/>
            <person name="Ju J."/>
            <person name="Yu B."/>
            <person name="Ma Y."/>
        </authorList>
    </citation>
    <scope>NUCLEOTIDE SEQUENCE [LARGE SCALE GENOMIC DNA]</scope>
    <source>
        <strain evidence="1 2">DSM 442</strain>
    </source>
</reference>
<protein>
    <submittedName>
        <fullName evidence="1">Uncharacterized protein</fullName>
    </submittedName>
</protein>
<dbReference type="OrthoDB" id="9769653at2"/>
<dbReference type="Proteomes" id="UP000018296">
    <property type="component" value="Unassembled WGS sequence"/>
</dbReference>
<comment type="caution">
    <text evidence="1">The sequence shown here is derived from an EMBL/GenBank/DDBJ whole genome shotgun (WGS) entry which is preliminary data.</text>
</comment>
<proteinExistence type="predicted"/>
<gene>
    <name evidence="1" type="ORF">P343_08615</name>
</gene>
<accession>V6IXV7</accession>
<evidence type="ECO:0000313" key="2">
    <source>
        <dbReference type="Proteomes" id="UP000018296"/>
    </source>
</evidence>
<sequence>MLKDTSKKYETIQKLQAYSTIIVNDTSTLKYSSDWNIVPALKYRDYLTPLILCIEMGSSIPIYLTNNEFDKNKMKERWTDHLNRLDPLINTIEVYANSVKSELIKMNQQ</sequence>
<dbReference type="RefSeq" id="WP_023509986.1">
    <property type="nucleotide sequence ID" value="NZ_AWTC01000006.1"/>
</dbReference>
<dbReference type="EMBL" id="AWTC01000006">
    <property type="protein sequence ID" value="EST12258.1"/>
    <property type="molecule type" value="Genomic_DNA"/>
</dbReference>
<evidence type="ECO:0000313" key="1">
    <source>
        <dbReference type="EMBL" id="EST12258.1"/>
    </source>
</evidence>